<feature type="compositionally biased region" description="Low complexity" evidence="1">
    <location>
        <begin position="71"/>
        <end position="81"/>
    </location>
</feature>
<sequence>MPTESPPSLRESLRSPPGIAAAVAFVLLALYAVVIQSQILLVVSYVSLGLLLWLLYRFVRAHERIADAQARRAAAASPATDTDTDDTDEPAEA</sequence>
<name>A0ABD5XKA6_9EURY</name>
<dbReference type="Pfam" id="PF26262">
    <property type="entry name" value="DUF8066"/>
    <property type="match status" value="1"/>
</dbReference>
<evidence type="ECO:0000256" key="2">
    <source>
        <dbReference type="SAM" id="Phobius"/>
    </source>
</evidence>
<evidence type="ECO:0000313" key="3">
    <source>
        <dbReference type="EMBL" id="MFC7135577.1"/>
    </source>
</evidence>
<organism evidence="3 4">
    <name type="scientific">Halobaculum litoreum</name>
    <dbReference type="NCBI Taxonomy" id="3031998"/>
    <lineage>
        <taxon>Archaea</taxon>
        <taxon>Methanobacteriati</taxon>
        <taxon>Methanobacteriota</taxon>
        <taxon>Stenosarchaea group</taxon>
        <taxon>Halobacteria</taxon>
        <taxon>Halobacteriales</taxon>
        <taxon>Haloferacaceae</taxon>
        <taxon>Halobaculum</taxon>
    </lineage>
</organism>
<keyword evidence="2" id="KW-0472">Membrane</keyword>
<comment type="caution">
    <text evidence="3">The sequence shown here is derived from an EMBL/GenBank/DDBJ whole genome shotgun (WGS) entry which is preliminary data.</text>
</comment>
<protein>
    <submittedName>
        <fullName evidence="3">Uncharacterized protein</fullName>
    </submittedName>
</protein>
<proteinExistence type="predicted"/>
<dbReference type="EMBL" id="JBHSZG010000001">
    <property type="protein sequence ID" value="MFC7135577.1"/>
    <property type="molecule type" value="Genomic_DNA"/>
</dbReference>
<reference evidence="3 4" key="1">
    <citation type="journal article" date="2019" name="Int. J. Syst. Evol. Microbiol.">
        <title>The Global Catalogue of Microorganisms (GCM) 10K type strain sequencing project: providing services to taxonomists for standard genome sequencing and annotation.</title>
        <authorList>
            <consortium name="The Broad Institute Genomics Platform"/>
            <consortium name="The Broad Institute Genome Sequencing Center for Infectious Disease"/>
            <person name="Wu L."/>
            <person name="Ma J."/>
        </authorList>
    </citation>
    <scope>NUCLEOTIDE SEQUENCE [LARGE SCALE GENOMIC DNA]</scope>
    <source>
        <strain evidence="3 4">DT92</strain>
    </source>
</reference>
<dbReference type="AlphaFoldDB" id="A0ABD5XKA6"/>
<feature type="transmembrane region" description="Helical" evidence="2">
    <location>
        <begin position="39"/>
        <end position="56"/>
    </location>
</feature>
<dbReference type="GeneID" id="81123188"/>
<feature type="compositionally biased region" description="Acidic residues" evidence="1">
    <location>
        <begin position="82"/>
        <end position="93"/>
    </location>
</feature>
<evidence type="ECO:0000313" key="4">
    <source>
        <dbReference type="Proteomes" id="UP001596368"/>
    </source>
</evidence>
<keyword evidence="2" id="KW-0812">Transmembrane</keyword>
<accession>A0ABD5XKA6</accession>
<keyword evidence="4" id="KW-1185">Reference proteome</keyword>
<dbReference type="InterPro" id="IPR058379">
    <property type="entry name" value="DUF8066"/>
</dbReference>
<dbReference type="RefSeq" id="WP_284013087.1">
    <property type="nucleotide sequence ID" value="NZ_CP126156.1"/>
</dbReference>
<keyword evidence="2" id="KW-1133">Transmembrane helix</keyword>
<feature type="region of interest" description="Disordered" evidence="1">
    <location>
        <begin position="70"/>
        <end position="93"/>
    </location>
</feature>
<gene>
    <name evidence="3" type="ORF">ACFQRB_01015</name>
</gene>
<evidence type="ECO:0000256" key="1">
    <source>
        <dbReference type="SAM" id="MobiDB-lite"/>
    </source>
</evidence>
<feature type="transmembrane region" description="Helical" evidence="2">
    <location>
        <begin position="12"/>
        <end position="33"/>
    </location>
</feature>
<dbReference type="Proteomes" id="UP001596368">
    <property type="component" value="Unassembled WGS sequence"/>
</dbReference>